<evidence type="ECO:0000256" key="10">
    <source>
        <dbReference type="HAMAP-Rule" id="MF_00061"/>
    </source>
</evidence>
<dbReference type="Pfam" id="PF08544">
    <property type="entry name" value="GHMP_kinases_C"/>
    <property type="match status" value="1"/>
</dbReference>
<dbReference type="STRING" id="1166340.SAMN05192583_0759"/>
<dbReference type="RefSeq" id="WP_093664058.1">
    <property type="nucleotide sequence ID" value="NZ_FOCF01000001.1"/>
</dbReference>
<dbReference type="InterPro" id="IPR004424">
    <property type="entry name" value="IspE"/>
</dbReference>
<dbReference type="UniPathway" id="UPA00056">
    <property type="reaction ID" value="UER00094"/>
</dbReference>
<dbReference type="InterPro" id="IPR006204">
    <property type="entry name" value="GHMP_kinase_N_dom"/>
</dbReference>
<dbReference type="Pfam" id="PF00288">
    <property type="entry name" value="GHMP_kinases_N"/>
    <property type="match status" value="1"/>
</dbReference>
<dbReference type="InterPro" id="IPR014721">
    <property type="entry name" value="Ribsml_uS5_D2-typ_fold_subgr"/>
</dbReference>
<dbReference type="OrthoDB" id="9809438at2"/>
<dbReference type="Proteomes" id="UP000199206">
    <property type="component" value="Unassembled WGS sequence"/>
</dbReference>
<evidence type="ECO:0000259" key="11">
    <source>
        <dbReference type="Pfam" id="PF00288"/>
    </source>
</evidence>
<gene>
    <name evidence="10" type="primary">ispE</name>
    <name evidence="13" type="ORF">SAMN05192583_0759</name>
</gene>
<reference evidence="14" key="1">
    <citation type="submission" date="2016-10" db="EMBL/GenBank/DDBJ databases">
        <authorList>
            <person name="Varghese N."/>
            <person name="Submissions S."/>
        </authorList>
    </citation>
    <scope>NUCLEOTIDE SEQUENCE [LARGE SCALE GENOMIC DNA]</scope>
    <source>
        <strain evidence="14">S6-262</strain>
    </source>
</reference>
<evidence type="ECO:0000259" key="12">
    <source>
        <dbReference type="Pfam" id="PF08544"/>
    </source>
</evidence>
<evidence type="ECO:0000256" key="7">
    <source>
        <dbReference type="ARBA" id="ARBA00022840"/>
    </source>
</evidence>
<dbReference type="PIRSF" id="PIRSF010376">
    <property type="entry name" value="IspE"/>
    <property type="match status" value="1"/>
</dbReference>
<evidence type="ECO:0000313" key="13">
    <source>
        <dbReference type="EMBL" id="SEM59419.1"/>
    </source>
</evidence>
<dbReference type="NCBIfam" id="NF011202">
    <property type="entry name" value="PRK14608.1"/>
    <property type="match status" value="1"/>
</dbReference>
<evidence type="ECO:0000313" key="14">
    <source>
        <dbReference type="Proteomes" id="UP000199206"/>
    </source>
</evidence>
<proteinExistence type="inferred from homology"/>
<dbReference type="SUPFAM" id="SSF54211">
    <property type="entry name" value="Ribosomal protein S5 domain 2-like"/>
    <property type="match status" value="1"/>
</dbReference>
<dbReference type="EMBL" id="FOCF01000001">
    <property type="protein sequence ID" value="SEM59419.1"/>
    <property type="molecule type" value="Genomic_DNA"/>
</dbReference>
<dbReference type="PANTHER" id="PTHR43527:SF2">
    <property type="entry name" value="4-DIPHOSPHOCYTIDYL-2-C-METHYL-D-ERYTHRITOL KINASE, CHLOROPLASTIC"/>
    <property type="match status" value="1"/>
</dbReference>
<feature type="domain" description="GHMP kinase N-terminal" evidence="11">
    <location>
        <begin position="70"/>
        <end position="147"/>
    </location>
</feature>
<evidence type="ECO:0000256" key="4">
    <source>
        <dbReference type="ARBA" id="ARBA00022679"/>
    </source>
</evidence>
<feature type="binding site" evidence="10">
    <location>
        <begin position="97"/>
        <end position="107"/>
    </location>
    <ligand>
        <name>ATP</name>
        <dbReference type="ChEBI" id="CHEBI:30616"/>
    </ligand>
</feature>
<organism evidence="13 14">
    <name type="scientific">Sphingomonas gellani</name>
    <dbReference type="NCBI Taxonomy" id="1166340"/>
    <lineage>
        <taxon>Bacteria</taxon>
        <taxon>Pseudomonadati</taxon>
        <taxon>Pseudomonadota</taxon>
        <taxon>Alphaproteobacteria</taxon>
        <taxon>Sphingomonadales</taxon>
        <taxon>Sphingomonadaceae</taxon>
        <taxon>Sphingomonas</taxon>
    </lineage>
</organism>
<comment type="pathway">
    <text evidence="10">Isoprenoid biosynthesis; isopentenyl diphosphate biosynthesis via DXP pathway; isopentenyl diphosphate from 1-deoxy-D-xylulose 5-phosphate: step 3/6.</text>
</comment>
<dbReference type="GO" id="GO:0005524">
    <property type="term" value="F:ATP binding"/>
    <property type="evidence" value="ECO:0007669"/>
    <property type="project" value="UniProtKB-UniRule"/>
</dbReference>
<keyword evidence="6 10" id="KW-0418">Kinase</keyword>
<sequence>MIVETAPAKINLALHVRRRRADGYHDLETLFAFANDGDTVAMTPADRWSLAVTGPQARGLASGSRWDAGNLVVRAADAFAGGFGVSPQAITLDKHLPVASGIGGGSADAAATLRLLARLASVPLDDPVLVAIARGLGADVPACLFGQTSLGTGAGEVLEPLRGRAGTPLLLVNPGVAVSTAAVFRGWDGVDRGAIADGDLLSRARAGRNDLAPAARALAPAIADVEAMLDQAPGVLLSRMSGSGATCFGLFADEASRDRAAGVAAHQGWWTMATRIA</sequence>
<dbReference type="HAMAP" id="MF_00061">
    <property type="entry name" value="IspE"/>
    <property type="match status" value="1"/>
</dbReference>
<dbReference type="InterPro" id="IPR020568">
    <property type="entry name" value="Ribosomal_Su5_D2-typ_SF"/>
</dbReference>
<comment type="similarity">
    <text evidence="1 10">Belongs to the GHMP kinase family. IspE subfamily.</text>
</comment>
<dbReference type="AlphaFoldDB" id="A0A1H7ZPK8"/>
<feature type="active site" evidence="10">
    <location>
        <position position="139"/>
    </location>
</feature>
<keyword evidence="5 10" id="KW-0547">Nucleotide-binding</keyword>
<feature type="domain" description="GHMP kinase C-terminal" evidence="12">
    <location>
        <begin position="204"/>
        <end position="261"/>
    </location>
</feature>
<evidence type="ECO:0000256" key="8">
    <source>
        <dbReference type="ARBA" id="ARBA00023229"/>
    </source>
</evidence>
<evidence type="ECO:0000256" key="6">
    <source>
        <dbReference type="ARBA" id="ARBA00022777"/>
    </source>
</evidence>
<accession>A0A1H7ZPK8</accession>
<dbReference type="NCBIfam" id="TIGR00154">
    <property type="entry name" value="ispE"/>
    <property type="match status" value="1"/>
</dbReference>
<dbReference type="EC" id="2.7.1.148" evidence="2 10"/>
<evidence type="ECO:0000256" key="5">
    <source>
        <dbReference type="ARBA" id="ARBA00022741"/>
    </source>
</evidence>
<dbReference type="GO" id="GO:0050515">
    <property type="term" value="F:4-(cytidine 5'-diphospho)-2-C-methyl-D-erythritol kinase activity"/>
    <property type="evidence" value="ECO:0007669"/>
    <property type="project" value="UniProtKB-UniRule"/>
</dbReference>
<dbReference type="Gene3D" id="3.30.230.10">
    <property type="match status" value="1"/>
</dbReference>
<name>A0A1H7ZPK8_9SPHN</name>
<evidence type="ECO:0000256" key="2">
    <source>
        <dbReference type="ARBA" id="ARBA00012052"/>
    </source>
</evidence>
<comment type="catalytic activity">
    <reaction evidence="10">
        <text>4-CDP-2-C-methyl-D-erythritol + ATP = 4-CDP-2-C-methyl-D-erythritol 2-phosphate + ADP + H(+)</text>
        <dbReference type="Rhea" id="RHEA:18437"/>
        <dbReference type="ChEBI" id="CHEBI:15378"/>
        <dbReference type="ChEBI" id="CHEBI:30616"/>
        <dbReference type="ChEBI" id="CHEBI:57823"/>
        <dbReference type="ChEBI" id="CHEBI:57919"/>
        <dbReference type="ChEBI" id="CHEBI:456216"/>
        <dbReference type="EC" id="2.7.1.148"/>
    </reaction>
</comment>
<evidence type="ECO:0000256" key="9">
    <source>
        <dbReference type="ARBA" id="ARBA00032554"/>
    </source>
</evidence>
<dbReference type="Gene3D" id="3.30.70.890">
    <property type="entry name" value="GHMP kinase, C-terminal domain"/>
    <property type="match status" value="1"/>
</dbReference>
<evidence type="ECO:0000256" key="3">
    <source>
        <dbReference type="ARBA" id="ARBA00017473"/>
    </source>
</evidence>
<keyword evidence="4 10" id="KW-0808">Transferase</keyword>
<keyword evidence="14" id="KW-1185">Reference proteome</keyword>
<protein>
    <recommendedName>
        <fullName evidence="3 10">4-diphosphocytidyl-2-C-methyl-D-erythritol kinase</fullName>
        <shortName evidence="10">CMK</shortName>
        <ecNumber evidence="2 10">2.7.1.148</ecNumber>
    </recommendedName>
    <alternativeName>
        <fullName evidence="9 10">4-(cytidine-5'-diphospho)-2-C-methyl-D-erythritol kinase</fullName>
    </alternativeName>
</protein>
<feature type="active site" evidence="10">
    <location>
        <position position="9"/>
    </location>
</feature>
<dbReference type="GO" id="GO:0019288">
    <property type="term" value="P:isopentenyl diphosphate biosynthetic process, methylerythritol 4-phosphate pathway"/>
    <property type="evidence" value="ECO:0007669"/>
    <property type="project" value="UniProtKB-UniRule"/>
</dbReference>
<dbReference type="GO" id="GO:0016114">
    <property type="term" value="P:terpenoid biosynthetic process"/>
    <property type="evidence" value="ECO:0007669"/>
    <property type="project" value="UniProtKB-UniRule"/>
</dbReference>
<dbReference type="InterPro" id="IPR013750">
    <property type="entry name" value="GHMP_kinase_C_dom"/>
</dbReference>
<comment type="function">
    <text evidence="10">Catalyzes the phosphorylation of the position 2 hydroxy group of 4-diphosphocytidyl-2C-methyl-D-erythritol.</text>
</comment>
<dbReference type="SUPFAM" id="SSF55060">
    <property type="entry name" value="GHMP Kinase, C-terminal domain"/>
    <property type="match status" value="1"/>
</dbReference>
<keyword evidence="8 10" id="KW-0414">Isoprene biosynthesis</keyword>
<dbReference type="InterPro" id="IPR036554">
    <property type="entry name" value="GHMP_kinase_C_sf"/>
</dbReference>
<keyword evidence="7 10" id="KW-0067">ATP-binding</keyword>
<evidence type="ECO:0000256" key="1">
    <source>
        <dbReference type="ARBA" id="ARBA00009684"/>
    </source>
</evidence>
<dbReference type="PANTHER" id="PTHR43527">
    <property type="entry name" value="4-DIPHOSPHOCYTIDYL-2-C-METHYL-D-ERYTHRITOL KINASE, CHLOROPLASTIC"/>
    <property type="match status" value="1"/>
</dbReference>